<evidence type="ECO:0008006" key="4">
    <source>
        <dbReference type="Google" id="ProtNLM"/>
    </source>
</evidence>
<dbReference type="InterPro" id="IPR035205">
    <property type="entry name" value="DUF5320"/>
</dbReference>
<accession>A0A3N1UP13</accession>
<dbReference type="RefSeq" id="WP_123291577.1">
    <property type="nucleotide sequence ID" value="NZ_RJVA01000017.1"/>
</dbReference>
<comment type="caution">
    <text evidence="2">The sequence shown here is derived from an EMBL/GenBank/DDBJ whole genome shotgun (WGS) entry which is preliminary data.</text>
</comment>
<name>A0A3N1UP13_9BACT</name>
<dbReference type="OrthoDB" id="5526819at2"/>
<dbReference type="AlphaFoldDB" id="A0A3N1UP13"/>
<dbReference type="Proteomes" id="UP000276223">
    <property type="component" value="Unassembled WGS sequence"/>
</dbReference>
<organism evidence="2 3">
    <name type="scientific">Desulfosoma caldarium</name>
    <dbReference type="NCBI Taxonomy" id="610254"/>
    <lineage>
        <taxon>Bacteria</taxon>
        <taxon>Pseudomonadati</taxon>
        <taxon>Thermodesulfobacteriota</taxon>
        <taxon>Syntrophobacteria</taxon>
        <taxon>Syntrophobacterales</taxon>
        <taxon>Syntrophobacteraceae</taxon>
        <taxon>Desulfosoma</taxon>
    </lineage>
</organism>
<feature type="coiled-coil region" evidence="1">
    <location>
        <begin position="82"/>
        <end position="109"/>
    </location>
</feature>
<reference evidence="2 3" key="1">
    <citation type="submission" date="2018-11" db="EMBL/GenBank/DDBJ databases">
        <title>Genomic Encyclopedia of Type Strains, Phase IV (KMG-IV): sequencing the most valuable type-strain genomes for metagenomic binning, comparative biology and taxonomic classification.</title>
        <authorList>
            <person name="Goeker M."/>
        </authorList>
    </citation>
    <scope>NUCLEOTIDE SEQUENCE [LARGE SCALE GENOMIC DNA]</scope>
    <source>
        <strain evidence="2 3">DSM 22027</strain>
    </source>
</reference>
<evidence type="ECO:0000256" key="1">
    <source>
        <dbReference type="SAM" id="Coils"/>
    </source>
</evidence>
<gene>
    <name evidence="2" type="ORF">EDC27_3148</name>
</gene>
<protein>
    <recommendedName>
        <fullName evidence="4">DUF5320 domain-containing protein</fullName>
    </recommendedName>
</protein>
<keyword evidence="1" id="KW-0175">Coiled coil</keyword>
<evidence type="ECO:0000313" key="3">
    <source>
        <dbReference type="Proteomes" id="UP000276223"/>
    </source>
</evidence>
<dbReference type="EMBL" id="RJVA01000017">
    <property type="protein sequence ID" value="ROQ89611.1"/>
    <property type="molecule type" value="Genomic_DNA"/>
</dbReference>
<evidence type="ECO:0000313" key="2">
    <source>
        <dbReference type="EMBL" id="ROQ89611.1"/>
    </source>
</evidence>
<dbReference type="Pfam" id="PF17253">
    <property type="entry name" value="DUF5320"/>
    <property type="match status" value="1"/>
</dbReference>
<sequence>MPGLDRTGPWGMGPRTGRGLGWCAGPAGAGPRTAAYGWGFGRGGRARGMRCGWGPWGALWRGPLGLGWGWFGARPLSREEELQWLKNEAASLEHALEQVRKTMASLEQEGQA</sequence>
<keyword evidence="3" id="KW-1185">Reference proteome</keyword>
<proteinExistence type="predicted"/>